<evidence type="ECO:0000313" key="2">
    <source>
        <dbReference type="Proteomes" id="UP000028990"/>
    </source>
</evidence>
<dbReference type="Proteomes" id="UP000028990">
    <property type="component" value="Unassembled WGS sequence"/>
</dbReference>
<organism evidence="1 2">
    <name type="scientific">Fukomys damarensis</name>
    <name type="common">Damaraland mole rat</name>
    <name type="synonym">Cryptomys damarensis</name>
    <dbReference type="NCBI Taxonomy" id="885580"/>
    <lineage>
        <taxon>Eukaryota</taxon>
        <taxon>Metazoa</taxon>
        <taxon>Chordata</taxon>
        <taxon>Craniata</taxon>
        <taxon>Vertebrata</taxon>
        <taxon>Euteleostomi</taxon>
        <taxon>Mammalia</taxon>
        <taxon>Eutheria</taxon>
        <taxon>Euarchontoglires</taxon>
        <taxon>Glires</taxon>
        <taxon>Rodentia</taxon>
        <taxon>Hystricomorpha</taxon>
        <taxon>Bathyergidae</taxon>
        <taxon>Fukomys</taxon>
    </lineage>
</organism>
<proteinExistence type="predicted"/>
<name>A0A091DS54_FUKDA</name>
<dbReference type="AlphaFoldDB" id="A0A091DS54"/>
<sequence length="108" mass="12073">MVCKSTDRIKWKAVDVAWYRSLHGLKTSRSQMKARSRGFATQKEELMILLVGSGPLRPLEEAAEDCSGRGVGLVPWDDAVIADKANRGLCTQIRWRTGLPSRSPEFRA</sequence>
<gene>
    <name evidence="1" type="ORF">H920_05283</name>
</gene>
<protein>
    <submittedName>
        <fullName evidence="1">Uncharacterized protein</fullName>
    </submittedName>
</protein>
<keyword evidence="2" id="KW-1185">Reference proteome</keyword>
<evidence type="ECO:0000313" key="1">
    <source>
        <dbReference type="EMBL" id="KFO33095.1"/>
    </source>
</evidence>
<reference evidence="1 2" key="1">
    <citation type="submission" date="2013-11" db="EMBL/GenBank/DDBJ databases">
        <title>The Damaraland mole rat (Fukomys damarensis) genome and evolution of African mole rats.</title>
        <authorList>
            <person name="Gladyshev V.N."/>
            <person name="Fang X."/>
        </authorList>
    </citation>
    <scope>NUCLEOTIDE SEQUENCE [LARGE SCALE GENOMIC DNA]</scope>
    <source>
        <tissue evidence="1">Liver</tissue>
    </source>
</reference>
<accession>A0A091DS54</accession>
<dbReference type="EMBL" id="KN122104">
    <property type="protein sequence ID" value="KFO33095.1"/>
    <property type="molecule type" value="Genomic_DNA"/>
</dbReference>